<protein>
    <submittedName>
        <fullName evidence="2">Beta-hydroxyacyl-ACP dehydratase</fullName>
    </submittedName>
</protein>
<comment type="caution">
    <text evidence="2">The sequence shown here is derived from an EMBL/GenBank/DDBJ whole genome shotgun (WGS) entry which is preliminary data.</text>
</comment>
<dbReference type="Gene3D" id="3.10.129.10">
    <property type="entry name" value="Hotdog Thioesterase"/>
    <property type="match status" value="1"/>
</dbReference>
<dbReference type="InterPro" id="IPR054545">
    <property type="entry name" value="ApeI-like"/>
</dbReference>
<reference evidence="2" key="1">
    <citation type="journal article" date="2020" name="mSystems">
        <title>Genome- and Community-Level Interaction Insights into Carbon Utilization and Element Cycling Functions of Hydrothermarchaeota in Hydrothermal Sediment.</title>
        <authorList>
            <person name="Zhou Z."/>
            <person name="Liu Y."/>
            <person name="Xu W."/>
            <person name="Pan J."/>
            <person name="Luo Z.H."/>
            <person name="Li M."/>
        </authorList>
    </citation>
    <scope>NUCLEOTIDE SEQUENCE [LARGE SCALE GENOMIC DNA]</scope>
    <source>
        <strain evidence="2">SpSt-1224</strain>
    </source>
</reference>
<organism evidence="2">
    <name type="scientific">Desulfurivibrio alkaliphilus</name>
    <dbReference type="NCBI Taxonomy" id="427923"/>
    <lineage>
        <taxon>Bacteria</taxon>
        <taxon>Pseudomonadati</taxon>
        <taxon>Thermodesulfobacteriota</taxon>
        <taxon>Desulfobulbia</taxon>
        <taxon>Desulfobulbales</taxon>
        <taxon>Desulfobulbaceae</taxon>
        <taxon>Desulfurivibrio</taxon>
    </lineage>
</organism>
<dbReference type="InterPro" id="IPR029069">
    <property type="entry name" value="HotDog_dom_sf"/>
</dbReference>
<dbReference type="EMBL" id="DSDS01000137">
    <property type="protein sequence ID" value="HET98226.1"/>
    <property type="molecule type" value="Genomic_DNA"/>
</dbReference>
<name>A0A7C2TGR5_9BACT</name>
<proteinExistence type="predicted"/>
<gene>
    <name evidence="2" type="ORF">ENN98_05975</name>
</gene>
<sequence length="128" mass="13939">MPAIEESLHNSLRRWQREQREGEIAATGEFSFAPTFPAFNGHFPGQPILPAVVQLAAVRHLAELAMGEKLSPGGCRNVKFRSAVRPDDLIRAAIVLKPQGPGWQANFSLQRAGETVADGTIDLSSAHR</sequence>
<evidence type="ECO:0000259" key="1">
    <source>
        <dbReference type="Pfam" id="PF22818"/>
    </source>
</evidence>
<dbReference type="SUPFAM" id="SSF54637">
    <property type="entry name" value="Thioesterase/thiol ester dehydrase-isomerase"/>
    <property type="match status" value="1"/>
</dbReference>
<dbReference type="AlphaFoldDB" id="A0A7C2TGR5"/>
<dbReference type="Proteomes" id="UP000885986">
    <property type="component" value="Unassembled WGS sequence"/>
</dbReference>
<evidence type="ECO:0000313" key="2">
    <source>
        <dbReference type="EMBL" id="HET98226.1"/>
    </source>
</evidence>
<accession>A0A7C2TGR5</accession>
<dbReference type="Pfam" id="PF22818">
    <property type="entry name" value="ApeI-like"/>
    <property type="match status" value="1"/>
</dbReference>
<dbReference type="GO" id="GO:0016829">
    <property type="term" value="F:lyase activity"/>
    <property type="evidence" value="ECO:0007669"/>
    <property type="project" value="UniProtKB-KW"/>
</dbReference>
<feature type="domain" description="ApeI dehydratase-like" evidence="1">
    <location>
        <begin position="21"/>
        <end position="119"/>
    </location>
</feature>